<evidence type="ECO:0000313" key="12">
    <source>
        <dbReference type="EMBL" id="KNZ41047.1"/>
    </source>
</evidence>
<comment type="similarity">
    <text evidence="5 9">Belongs to the phenylacetyl-CoA ligase family.</text>
</comment>
<gene>
    <name evidence="12" type="ORF">AKG39_14215</name>
</gene>
<evidence type="ECO:0000313" key="13">
    <source>
        <dbReference type="Proteomes" id="UP000036873"/>
    </source>
</evidence>
<dbReference type="SUPFAM" id="SSF56801">
    <property type="entry name" value="Acetyl-CoA synthetase-like"/>
    <property type="match status" value="1"/>
</dbReference>
<dbReference type="GO" id="GO:0047475">
    <property type="term" value="F:phenylacetate-CoA ligase activity"/>
    <property type="evidence" value="ECO:0007669"/>
    <property type="project" value="UniProtKB-EC"/>
</dbReference>
<dbReference type="InterPro" id="IPR028154">
    <property type="entry name" value="AMP-dep_Lig_C"/>
</dbReference>
<evidence type="ECO:0000256" key="1">
    <source>
        <dbReference type="ARBA" id="ARBA00011245"/>
    </source>
</evidence>
<dbReference type="STRING" id="52689.AKG39_14215"/>
<proteinExistence type="inferred from homology"/>
<sequence>MKIWSDQETLSREEIQKLQFERLSKTLTHVYENVPHYQNKFKAAGIKPKDIRCLEDLRLLPFTTKEDLRETYPFGLFAKPKNEIVRYHASSGTTGKPTVVGYTKNDMKVWTELIARIVTMGGVTNADTAQISFGFGLFTGAFGLQQGLEEVGAGVIPMSSGNTQKQIMIMQDFQTTALIATPSYALHLAEAAAEMGIDPRKDLFLKYGLFGGEGSTEEMRAKLNEAWGIFSTENYGMSELIGPGVSGECRALKGMHICEDHFIAEIIDPETLEVLPAGSTGELVITPITKEALPLIRYRTKDITRIDYTPCDCGRTSARMAKITGRTDDMLIIGGVNVFPSQIEGVLLGIKGIGSNYQIRVLKKGYLDRIEIDVEISDHNLLDSVTFLDRLYKEIETKLHTILGIHAGIHLVDPKSLARSEGKAKRVIDLRSENL</sequence>
<dbReference type="OrthoDB" id="580775at2"/>
<evidence type="ECO:0000256" key="6">
    <source>
        <dbReference type="ARBA" id="ARBA00066629"/>
    </source>
</evidence>
<dbReference type="GO" id="GO:0000166">
    <property type="term" value="F:nucleotide binding"/>
    <property type="evidence" value="ECO:0007669"/>
    <property type="project" value="UniProtKB-KW"/>
</dbReference>
<dbReference type="RefSeq" id="WP_050741067.1">
    <property type="nucleotide sequence ID" value="NZ_LGYO01000038.1"/>
</dbReference>
<evidence type="ECO:0000256" key="9">
    <source>
        <dbReference type="PIRNR" id="PIRNR006444"/>
    </source>
</evidence>
<dbReference type="InterPro" id="IPR000873">
    <property type="entry name" value="AMP-dep_synth/lig_dom"/>
</dbReference>
<dbReference type="InterPro" id="IPR042099">
    <property type="entry name" value="ANL_N_sf"/>
</dbReference>
<dbReference type="Gene3D" id="3.40.50.12780">
    <property type="entry name" value="N-terminal domain of ligase-like"/>
    <property type="match status" value="1"/>
</dbReference>
<comment type="catalytic activity">
    <reaction evidence="9">
        <text>2-phenylacetate + ATP + CoA = phenylacetyl-CoA + AMP + diphosphate</text>
        <dbReference type="Rhea" id="RHEA:20956"/>
        <dbReference type="ChEBI" id="CHEBI:18401"/>
        <dbReference type="ChEBI" id="CHEBI:30616"/>
        <dbReference type="ChEBI" id="CHEBI:33019"/>
        <dbReference type="ChEBI" id="CHEBI:57287"/>
        <dbReference type="ChEBI" id="CHEBI:57390"/>
        <dbReference type="ChEBI" id="CHEBI:456215"/>
        <dbReference type="EC" id="6.2.1.30"/>
    </reaction>
</comment>
<keyword evidence="13" id="KW-1185">Reference proteome</keyword>
<comment type="function">
    <text evidence="9">Catalyzes the activation of phenylacetic acid (PA) to phenylacetyl-CoA (PA-CoA).</text>
</comment>
<evidence type="ECO:0000256" key="5">
    <source>
        <dbReference type="ARBA" id="ARBA00061566"/>
    </source>
</evidence>
<feature type="domain" description="AMP-dependent ligase C-terminal" evidence="11">
    <location>
        <begin position="335"/>
        <end position="431"/>
    </location>
</feature>
<reference evidence="13" key="1">
    <citation type="submission" date="2015-07" db="EMBL/GenBank/DDBJ databases">
        <title>Draft genome sequence of Acetobacterium bakii DSM 8293, a potential psychrophilic chemical producer through syngas fermentation.</title>
        <authorList>
            <person name="Song Y."/>
            <person name="Hwang S."/>
            <person name="Cho B.-K."/>
        </authorList>
    </citation>
    <scope>NUCLEOTIDE SEQUENCE [LARGE SCALE GENOMIC DNA]</scope>
    <source>
        <strain evidence="13">DSM 8239</strain>
    </source>
</reference>
<dbReference type="Gene3D" id="3.30.300.30">
    <property type="match status" value="1"/>
</dbReference>
<dbReference type="EC" id="6.2.1.30" evidence="6 9"/>
<name>A0A0L6TY94_9FIRM</name>
<evidence type="ECO:0000256" key="2">
    <source>
        <dbReference type="ARBA" id="ARBA00022598"/>
    </source>
</evidence>
<dbReference type="InterPro" id="IPR051414">
    <property type="entry name" value="Adenylate-forming_Reductase"/>
</dbReference>
<comment type="pathway">
    <text evidence="4 9">Aromatic compound metabolism; phenylacetate degradation.</text>
</comment>
<dbReference type="UniPathway" id="UPA00930"/>
<dbReference type="AlphaFoldDB" id="A0A0L6TY94"/>
<keyword evidence="2 9" id="KW-0436">Ligase</keyword>
<evidence type="ECO:0000259" key="11">
    <source>
        <dbReference type="Pfam" id="PF14535"/>
    </source>
</evidence>
<accession>A0A0L6TY94</accession>
<protein>
    <recommendedName>
        <fullName evidence="7 9">Phenylacetate-coenzyme A ligase</fullName>
        <ecNumber evidence="6 9">6.2.1.30</ecNumber>
    </recommendedName>
    <alternativeName>
        <fullName evidence="8 9">Phenylacetyl-CoA ligase</fullName>
    </alternativeName>
</protein>
<feature type="domain" description="AMP-dependent synthetase/ligase" evidence="10">
    <location>
        <begin position="90"/>
        <end position="285"/>
    </location>
</feature>
<dbReference type="CDD" id="cd05913">
    <property type="entry name" value="PaaK"/>
    <property type="match status" value="1"/>
</dbReference>
<dbReference type="Pfam" id="PF00501">
    <property type="entry name" value="AMP-binding"/>
    <property type="match status" value="1"/>
</dbReference>
<dbReference type="FunFam" id="3.40.50.12780:FF:000016">
    <property type="entry name" value="Phenylacetate-coenzyme A ligase"/>
    <property type="match status" value="1"/>
</dbReference>
<evidence type="ECO:0000256" key="7">
    <source>
        <dbReference type="ARBA" id="ARBA00068695"/>
    </source>
</evidence>
<dbReference type="PATRIC" id="fig|52689.4.peg.2218"/>
<evidence type="ECO:0000256" key="3">
    <source>
        <dbReference type="ARBA" id="ARBA00022741"/>
    </source>
</evidence>
<dbReference type="InterPro" id="IPR045851">
    <property type="entry name" value="AMP-bd_C_sf"/>
</dbReference>
<dbReference type="PIRSF" id="PIRSF006444">
    <property type="entry name" value="PaaK"/>
    <property type="match status" value="1"/>
</dbReference>
<dbReference type="Pfam" id="PF14535">
    <property type="entry name" value="AMP-binding_C_2"/>
    <property type="match status" value="1"/>
</dbReference>
<evidence type="ECO:0000259" key="10">
    <source>
        <dbReference type="Pfam" id="PF00501"/>
    </source>
</evidence>
<dbReference type="GO" id="GO:0010124">
    <property type="term" value="P:phenylacetate catabolic process"/>
    <property type="evidence" value="ECO:0007669"/>
    <property type="project" value="UniProtKB-UniRule"/>
</dbReference>
<dbReference type="Proteomes" id="UP000036873">
    <property type="component" value="Unassembled WGS sequence"/>
</dbReference>
<evidence type="ECO:0000256" key="8">
    <source>
        <dbReference type="ARBA" id="ARBA00075111"/>
    </source>
</evidence>
<comment type="subunit">
    <text evidence="1">Monomer.</text>
</comment>
<evidence type="ECO:0000256" key="4">
    <source>
        <dbReference type="ARBA" id="ARBA00060591"/>
    </source>
</evidence>
<dbReference type="PANTHER" id="PTHR43439:SF1">
    <property type="entry name" value="PHENYLACETATE-COENZYME A LIGASE"/>
    <property type="match status" value="1"/>
</dbReference>
<keyword evidence="3 9" id="KW-0547">Nucleotide-binding</keyword>
<dbReference type="EMBL" id="LGYO01000038">
    <property type="protein sequence ID" value="KNZ41047.1"/>
    <property type="molecule type" value="Genomic_DNA"/>
</dbReference>
<comment type="caution">
    <text evidence="12">The sequence shown here is derived from an EMBL/GenBank/DDBJ whole genome shotgun (WGS) entry which is preliminary data.</text>
</comment>
<organism evidence="12 13">
    <name type="scientific">Acetobacterium bakii</name>
    <dbReference type="NCBI Taxonomy" id="52689"/>
    <lineage>
        <taxon>Bacteria</taxon>
        <taxon>Bacillati</taxon>
        <taxon>Bacillota</taxon>
        <taxon>Clostridia</taxon>
        <taxon>Eubacteriales</taxon>
        <taxon>Eubacteriaceae</taxon>
        <taxon>Acetobacterium</taxon>
    </lineage>
</organism>
<dbReference type="PANTHER" id="PTHR43439">
    <property type="entry name" value="PHENYLACETATE-COENZYME A LIGASE"/>
    <property type="match status" value="1"/>
</dbReference>
<dbReference type="InterPro" id="IPR011880">
    <property type="entry name" value="PA_CoA_ligase"/>
</dbReference>